<evidence type="ECO:0000259" key="1">
    <source>
        <dbReference type="Pfam" id="PF04734"/>
    </source>
</evidence>
<dbReference type="EMBL" id="JAUSVL010000001">
    <property type="protein sequence ID" value="MDQ0288957.1"/>
    <property type="molecule type" value="Genomic_DNA"/>
</dbReference>
<comment type="caution">
    <text evidence="2">The sequence shown here is derived from an EMBL/GenBank/DDBJ whole genome shotgun (WGS) entry which is preliminary data.</text>
</comment>
<name>A0AAE4AP34_9BACT</name>
<organism evidence="2 3">
    <name type="scientific">Oligosphaera ethanolica</name>
    <dbReference type="NCBI Taxonomy" id="760260"/>
    <lineage>
        <taxon>Bacteria</taxon>
        <taxon>Pseudomonadati</taxon>
        <taxon>Lentisphaerota</taxon>
        <taxon>Oligosphaeria</taxon>
        <taxon>Oligosphaerales</taxon>
        <taxon>Oligosphaeraceae</taxon>
        <taxon>Oligosphaera</taxon>
    </lineage>
</organism>
<accession>A0AAE4AP34</accession>
<evidence type="ECO:0000313" key="3">
    <source>
        <dbReference type="Proteomes" id="UP001238163"/>
    </source>
</evidence>
<evidence type="ECO:0000313" key="2">
    <source>
        <dbReference type="EMBL" id="MDQ0288957.1"/>
    </source>
</evidence>
<dbReference type="AlphaFoldDB" id="A0AAE4AP34"/>
<reference evidence="2" key="1">
    <citation type="submission" date="2023-07" db="EMBL/GenBank/DDBJ databases">
        <title>Genomic Encyclopedia of Type Strains, Phase IV (KMG-IV): sequencing the most valuable type-strain genomes for metagenomic binning, comparative biology and taxonomic classification.</title>
        <authorList>
            <person name="Goeker M."/>
        </authorList>
    </citation>
    <scope>NUCLEOTIDE SEQUENCE</scope>
    <source>
        <strain evidence="2">DSM 24202</strain>
    </source>
</reference>
<dbReference type="InterPro" id="IPR031329">
    <property type="entry name" value="NEUT/ALK_ceramidase_N"/>
</dbReference>
<keyword evidence="3" id="KW-1185">Reference proteome</keyword>
<dbReference type="RefSeq" id="WP_307260297.1">
    <property type="nucleotide sequence ID" value="NZ_JAUSVL010000001.1"/>
</dbReference>
<feature type="domain" description="Neutral/alkaline non-lysosomal ceramidase N-terminal" evidence="1">
    <location>
        <begin position="4"/>
        <end position="222"/>
    </location>
</feature>
<dbReference type="Proteomes" id="UP001238163">
    <property type="component" value="Unassembled WGS sequence"/>
</dbReference>
<gene>
    <name evidence="2" type="ORF">J3R75_001064</name>
</gene>
<sequence length="460" mass="50073">MLKAGFAQYDITPRAGVGLYGFGPYLNRHAVAVRDYLDARAAVFALDGKMAVIIGCDLCTLQAETCALIRDIIIARIPGLAKQDILIATSHTHSGPATVFSDRGWGTPDPPYMEILPYKIAQAGILAVQNLEDMTASAALVPCRHIGLNRVYDRDAPPLADVLKEDWEPAKPELTDTECRVIRFDNKQGELKGFMAYFGCHPVVCCQQNHFIHGDYPAIAIHNLMRECPGSTGIFLQGAQGDVNSGCVHKAENESLLALDVFAARFANAIRKGLAAATPLQINDLATISQSVEFSTRSDFTMEHLKELQEEFEKVLHTPLANDDAHEVRMGTVNYLGVKKMMALLESGEKTSVTAEVQGIRLGPLAFLGAPFEIMQAIKNETVSKLRAPMPMVMSLCNGACGYAPDRQSLEEAKTSTRSGGYAATRVPFMQGRLPYANIHDELVNAFTNIAATLFPVTSV</sequence>
<protein>
    <recommendedName>
        <fullName evidence="1">Neutral/alkaline non-lysosomal ceramidase N-terminal domain-containing protein</fullName>
    </recommendedName>
</protein>
<proteinExistence type="predicted"/>
<dbReference type="Pfam" id="PF04734">
    <property type="entry name" value="Ceramidase_alk"/>
    <property type="match status" value="1"/>
</dbReference>